<dbReference type="InterPro" id="IPR014710">
    <property type="entry name" value="RmlC-like_jellyroll"/>
</dbReference>
<evidence type="ECO:0000259" key="2">
    <source>
        <dbReference type="Pfam" id="PF07883"/>
    </source>
</evidence>
<gene>
    <name evidence="3" type="ORF">Pla133_07110</name>
</gene>
<organism evidence="3 4">
    <name type="scientific">Engelhardtia mirabilis</name>
    <dbReference type="NCBI Taxonomy" id="2528011"/>
    <lineage>
        <taxon>Bacteria</taxon>
        <taxon>Pseudomonadati</taxon>
        <taxon>Planctomycetota</taxon>
        <taxon>Planctomycetia</taxon>
        <taxon>Planctomycetia incertae sedis</taxon>
        <taxon>Engelhardtia</taxon>
    </lineage>
</organism>
<name>A0A518BFA6_9BACT</name>
<dbReference type="InterPro" id="IPR011051">
    <property type="entry name" value="RmlC_Cupin_sf"/>
</dbReference>
<dbReference type="InterPro" id="IPR013096">
    <property type="entry name" value="Cupin_2"/>
</dbReference>
<keyword evidence="1" id="KW-0479">Metal-binding</keyword>
<dbReference type="Gene3D" id="2.60.120.10">
    <property type="entry name" value="Jelly Rolls"/>
    <property type="match status" value="1"/>
</dbReference>
<dbReference type="GO" id="GO:0046872">
    <property type="term" value="F:metal ion binding"/>
    <property type="evidence" value="ECO:0007669"/>
    <property type="project" value="UniProtKB-KW"/>
</dbReference>
<evidence type="ECO:0000256" key="1">
    <source>
        <dbReference type="ARBA" id="ARBA00022723"/>
    </source>
</evidence>
<dbReference type="PANTHER" id="PTHR35848">
    <property type="entry name" value="OXALATE-BINDING PROTEIN"/>
    <property type="match status" value="1"/>
</dbReference>
<protein>
    <submittedName>
        <fullName evidence="3">Cupin domain protein</fullName>
    </submittedName>
</protein>
<dbReference type="InterPro" id="IPR051610">
    <property type="entry name" value="GPI/OXD"/>
</dbReference>
<accession>A0A518BFA6</accession>
<dbReference type="KEGG" id="pbap:Pla133_07110"/>
<evidence type="ECO:0000313" key="4">
    <source>
        <dbReference type="Proteomes" id="UP000316921"/>
    </source>
</evidence>
<dbReference type="SUPFAM" id="SSF51182">
    <property type="entry name" value="RmlC-like cupins"/>
    <property type="match status" value="1"/>
</dbReference>
<dbReference type="AlphaFoldDB" id="A0A518BFA6"/>
<dbReference type="RefSeq" id="WP_419192083.1">
    <property type="nucleotide sequence ID" value="NZ_CP036287.1"/>
</dbReference>
<dbReference type="EMBL" id="CP036287">
    <property type="protein sequence ID" value="QDU65646.1"/>
    <property type="molecule type" value="Genomic_DNA"/>
</dbReference>
<reference evidence="3 4" key="1">
    <citation type="submission" date="2019-02" db="EMBL/GenBank/DDBJ databases">
        <title>Deep-cultivation of Planctomycetes and their phenomic and genomic characterization uncovers novel biology.</title>
        <authorList>
            <person name="Wiegand S."/>
            <person name="Jogler M."/>
            <person name="Boedeker C."/>
            <person name="Pinto D."/>
            <person name="Vollmers J."/>
            <person name="Rivas-Marin E."/>
            <person name="Kohn T."/>
            <person name="Peeters S.H."/>
            <person name="Heuer A."/>
            <person name="Rast P."/>
            <person name="Oberbeckmann S."/>
            <person name="Bunk B."/>
            <person name="Jeske O."/>
            <person name="Meyerdierks A."/>
            <person name="Storesund J.E."/>
            <person name="Kallscheuer N."/>
            <person name="Luecker S."/>
            <person name="Lage O.M."/>
            <person name="Pohl T."/>
            <person name="Merkel B.J."/>
            <person name="Hornburger P."/>
            <person name="Mueller R.-W."/>
            <person name="Bruemmer F."/>
            <person name="Labrenz M."/>
            <person name="Spormann A.M."/>
            <person name="Op den Camp H."/>
            <person name="Overmann J."/>
            <person name="Amann R."/>
            <person name="Jetten M.S.M."/>
            <person name="Mascher T."/>
            <person name="Medema M.H."/>
            <person name="Devos D.P."/>
            <person name="Kaster A.-K."/>
            <person name="Ovreas L."/>
            <person name="Rohde M."/>
            <person name="Galperin M.Y."/>
            <person name="Jogler C."/>
        </authorList>
    </citation>
    <scope>NUCLEOTIDE SEQUENCE [LARGE SCALE GENOMIC DNA]</scope>
    <source>
        <strain evidence="3 4">Pla133</strain>
    </source>
</reference>
<feature type="domain" description="Cupin type-2" evidence="2">
    <location>
        <begin position="53"/>
        <end position="120"/>
    </location>
</feature>
<sequence>MSGAVDGDRVRRRELGELELEPTVAHGGQGRILFNRLFGPDAFEGPIHFVDYAVLPPGSSIGLHRHGRDEELYLVLEGRGRMTRDGESFAVRAGSVVVNRAGGEHGLVNDSDADLRLFVVEVGLPGEAPA</sequence>
<keyword evidence="4" id="KW-1185">Reference proteome</keyword>
<evidence type="ECO:0000313" key="3">
    <source>
        <dbReference type="EMBL" id="QDU65646.1"/>
    </source>
</evidence>
<dbReference type="Pfam" id="PF07883">
    <property type="entry name" value="Cupin_2"/>
    <property type="match status" value="1"/>
</dbReference>
<dbReference type="PANTHER" id="PTHR35848:SF6">
    <property type="entry name" value="CUPIN TYPE-2 DOMAIN-CONTAINING PROTEIN"/>
    <property type="match status" value="1"/>
</dbReference>
<proteinExistence type="predicted"/>
<dbReference type="Proteomes" id="UP000316921">
    <property type="component" value="Chromosome"/>
</dbReference>